<name>A0A7C0ZD90_UNCW3</name>
<sequence>MGKGGFNYYVDKHAIERFRKLSCAQKLRWLEEVHKFLSSALPPESRRIMDALRKGENIKKISQQRDWKTS</sequence>
<proteinExistence type="predicted"/>
<protein>
    <submittedName>
        <fullName evidence="1">Uncharacterized protein</fullName>
    </submittedName>
</protein>
<organism evidence="1">
    <name type="scientific">candidate division WOR-3 bacterium</name>
    <dbReference type="NCBI Taxonomy" id="2052148"/>
    <lineage>
        <taxon>Bacteria</taxon>
        <taxon>Bacteria division WOR-3</taxon>
    </lineage>
</organism>
<dbReference type="EMBL" id="DQWE01000320">
    <property type="protein sequence ID" value="HDI83471.1"/>
    <property type="molecule type" value="Genomic_DNA"/>
</dbReference>
<reference evidence="1" key="1">
    <citation type="journal article" date="2020" name="mSystems">
        <title>Genome- and Community-Level Interaction Insights into Carbon Utilization and Element Cycling Functions of Hydrothermarchaeota in Hydrothermal Sediment.</title>
        <authorList>
            <person name="Zhou Z."/>
            <person name="Liu Y."/>
            <person name="Xu W."/>
            <person name="Pan J."/>
            <person name="Luo Z.H."/>
            <person name="Li M."/>
        </authorList>
    </citation>
    <scope>NUCLEOTIDE SEQUENCE [LARGE SCALE GENOMIC DNA]</scope>
    <source>
        <strain evidence="1">HyVt-102</strain>
    </source>
</reference>
<evidence type="ECO:0000313" key="1">
    <source>
        <dbReference type="EMBL" id="HDI83471.1"/>
    </source>
</evidence>
<dbReference type="Proteomes" id="UP000885847">
    <property type="component" value="Unassembled WGS sequence"/>
</dbReference>
<gene>
    <name evidence="1" type="ORF">ENF18_06750</name>
</gene>
<accession>A0A7C0ZD90</accession>
<comment type="caution">
    <text evidence="1">The sequence shown here is derived from an EMBL/GenBank/DDBJ whole genome shotgun (WGS) entry which is preliminary data.</text>
</comment>
<dbReference type="AlphaFoldDB" id="A0A7C0ZD90"/>